<dbReference type="PANTHER" id="PTHR16172">
    <property type="entry name" value="MAJOR FACILITATOR SUPERFAMILY DOMAIN-CONTAINING PROTEIN 6-LIKE"/>
    <property type="match status" value="1"/>
</dbReference>
<feature type="transmembrane region" description="Helical" evidence="6">
    <location>
        <begin position="88"/>
        <end position="112"/>
    </location>
</feature>
<keyword evidence="3 6" id="KW-0812">Transmembrane</keyword>
<dbReference type="GO" id="GO:0016020">
    <property type="term" value="C:membrane"/>
    <property type="evidence" value="ECO:0007669"/>
    <property type="project" value="UniProtKB-SubCell"/>
</dbReference>
<reference evidence="8 9" key="1">
    <citation type="journal article" date="2015" name="Genome Biol. Evol.">
        <title>The genome of winter moth (Operophtera brumata) provides a genomic perspective on sexual dimorphism and phenology.</title>
        <authorList>
            <person name="Derks M.F."/>
            <person name="Smit S."/>
            <person name="Salis L."/>
            <person name="Schijlen E."/>
            <person name="Bossers A."/>
            <person name="Mateman C."/>
            <person name="Pijl A.S."/>
            <person name="de Ridder D."/>
            <person name="Groenen M.A."/>
            <person name="Visser M.E."/>
            <person name="Megens H.J."/>
        </authorList>
    </citation>
    <scope>NUCLEOTIDE SEQUENCE [LARGE SCALE GENOMIC DNA]</scope>
    <source>
        <strain evidence="8">WM2013NL</strain>
        <tissue evidence="8">Head and thorax</tissue>
    </source>
</reference>
<dbReference type="Gene3D" id="1.20.1250.20">
    <property type="entry name" value="MFS general substrate transporter like domains"/>
    <property type="match status" value="1"/>
</dbReference>
<evidence type="ECO:0000256" key="2">
    <source>
        <dbReference type="ARBA" id="ARBA00005241"/>
    </source>
</evidence>
<dbReference type="SUPFAM" id="SSF103473">
    <property type="entry name" value="MFS general substrate transporter"/>
    <property type="match status" value="1"/>
</dbReference>
<evidence type="ECO:0000256" key="4">
    <source>
        <dbReference type="ARBA" id="ARBA00022989"/>
    </source>
</evidence>
<dbReference type="InterPro" id="IPR024989">
    <property type="entry name" value="MFS_assoc_dom"/>
</dbReference>
<feature type="transmembrane region" description="Helical" evidence="6">
    <location>
        <begin position="46"/>
        <end position="67"/>
    </location>
</feature>
<dbReference type="EMBL" id="JTDY01010138">
    <property type="protein sequence ID" value="KOB60864.1"/>
    <property type="molecule type" value="Genomic_DNA"/>
</dbReference>
<dbReference type="PROSITE" id="PS51257">
    <property type="entry name" value="PROKAR_LIPOPROTEIN"/>
    <property type="match status" value="1"/>
</dbReference>
<dbReference type="Proteomes" id="UP000037510">
    <property type="component" value="Unassembled WGS sequence"/>
</dbReference>
<evidence type="ECO:0000259" key="7">
    <source>
        <dbReference type="Pfam" id="PF12832"/>
    </source>
</evidence>
<protein>
    <submittedName>
        <fullName evidence="8">Macrophage MHC class I receptor 2-like protein</fullName>
    </submittedName>
</protein>
<keyword evidence="5 6" id="KW-0472">Membrane</keyword>
<comment type="similarity">
    <text evidence="2">Belongs to the major facilitator superfamily. MFSD6 family.</text>
</comment>
<dbReference type="InterPro" id="IPR051717">
    <property type="entry name" value="MFS_MFSD6"/>
</dbReference>
<gene>
    <name evidence="8" type="ORF">OBRU01_25246</name>
</gene>
<comment type="caution">
    <text evidence="8">The sequence shown here is derived from an EMBL/GenBank/DDBJ whole genome shotgun (WGS) entry which is preliminary data.</text>
</comment>
<keyword evidence="8" id="KW-0675">Receptor</keyword>
<sequence length="157" mass="16941">MKEIVNRNLITLKCVLFCFLSGVGCIYPFLPLHMLSVGLDKGEARLISAIAPCIALLGPAVLGPLIDKLSVGRGSTGGNAAPSGSGRLLRMVTALCLVLSAIFYSILLAVPYTERHEARRPKVLFMCDQDSAYVMQEVRGIPNDTNSVENKEYIKSG</sequence>
<evidence type="ECO:0000256" key="6">
    <source>
        <dbReference type="SAM" id="Phobius"/>
    </source>
</evidence>
<keyword evidence="9" id="KW-1185">Reference proteome</keyword>
<dbReference type="AlphaFoldDB" id="A0A0L7KDB4"/>
<dbReference type="PANTHER" id="PTHR16172:SF27">
    <property type="entry name" value="FI19426P1"/>
    <property type="match status" value="1"/>
</dbReference>
<keyword evidence="4 6" id="KW-1133">Transmembrane helix</keyword>
<organism evidence="8 9">
    <name type="scientific">Operophtera brumata</name>
    <name type="common">Winter moth</name>
    <name type="synonym">Phalaena brumata</name>
    <dbReference type="NCBI Taxonomy" id="104452"/>
    <lineage>
        <taxon>Eukaryota</taxon>
        <taxon>Metazoa</taxon>
        <taxon>Ecdysozoa</taxon>
        <taxon>Arthropoda</taxon>
        <taxon>Hexapoda</taxon>
        <taxon>Insecta</taxon>
        <taxon>Pterygota</taxon>
        <taxon>Neoptera</taxon>
        <taxon>Endopterygota</taxon>
        <taxon>Lepidoptera</taxon>
        <taxon>Glossata</taxon>
        <taxon>Ditrysia</taxon>
        <taxon>Geometroidea</taxon>
        <taxon>Geometridae</taxon>
        <taxon>Larentiinae</taxon>
        <taxon>Operophtera</taxon>
    </lineage>
</organism>
<proteinExistence type="inferred from homology"/>
<accession>A0A0L7KDB4</accession>
<dbReference type="Pfam" id="PF12832">
    <property type="entry name" value="MFS_1_like"/>
    <property type="match status" value="1"/>
</dbReference>
<comment type="subcellular location">
    <subcellularLocation>
        <location evidence="1">Membrane</location>
        <topology evidence="1">Multi-pass membrane protein</topology>
    </subcellularLocation>
</comment>
<evidence type="ECO:0000256" key="5">
    <source>
        <dbReference type="ARBA" id="ARBA00023136"/>
    </source>
</evidence>
<feature type="domain" description="Major facilitator superfamily associated" evidence="7">
    <location>
        <begin position="9"/>
        <end position="112"/>
    </location>
</feature>
<dbReference type="STRING" id="104452.A0A0L7KDB4"/>
<evidence type="ECO:0000256" key="1">
    <source>
        <dbReference type="ARBA" id="ARBA00004141"/>
    </source>
</evidence>
<evidence type="ECO:0000313" key="9">
    <source>
        <dbReference type="Proteomes" id="UP000037510"/>
    </source>
</evidence>
<dbReference type="InterPro" id="IPR036259">
    <property type="entry name" value="MFS_trans_sf"/>
</dbReference>
<feature type="transmembrane region" description="Helical" evidence="6">
    <location>
        <begin position="12"/>
        <end position="34"/>
    </location>
</feature>
<name>A0A0L7KDB4_OPEBR</name>
<evidence type="ECO:0000256" key="3">
    <source>
        <dbReference type="ARBA" id="ARBA00022692"/>
    </source>
</evidence>
<evidence type="ECO:0000313" key="8">
    <source>
        <dbReference type="EMBL" id="KOB60864.1"/>
    </source>
</evidence>